<evidence type="ECO:0000256" key="1">
    <source>
        <dbReference type="SAM" id="MobiDB-lite"/>
    </source>
</evidence>
<feature type="compositionally biased region" description="Low complexity" evidence="1">
    <location>
        <begin position="557"/>
        <end position="566"/>
    </location>
</feature>
<sequence length="690" mass="77783">MSFSGFRLHPSTSNNNIYSNDNTASNDDVVVMMTQFDSFGNDAGDRDNDVFQSNIVAVAATNSSNNSNSNNNVMNRDDYGSRPSFDSTFFDEEELGDTDFSINDHDPTEMEDEASFGDPRMVPWELNNMTKTKNPMPSANTGSGQPLSLPNQLPKQYQHRSSSLSALHLSSFSSNDDNDIISDPNTTSTSAASFTLSMKPPTIIVPSNAAMINSVATSPQDVERMLASDLTKLSFREREQAMNDLHGIVTMPPEESPERMQVLLQEMQQHLDRMQWFPDASAYRRAVQSNSEFVRQNRKMFLRSECYQPNEAAARMLRYFTMKMDLWGPDKLCQKITLKDLSKDDLAVLDVGNLTISPYKDTAGRTIIWAEISIKKPCHDLKCHLRASWYIYMSAVEDSDDSQRRGIVFIAMDVPPDYRTPSMTMRETVPLKFAAMHVHYMPTSSSSKVPVVLTQIVKEQSLQKRVRYRSYTGTRLEAMYEMMSFGIPMEAALPLDNEGRPTNIRHLEWIKKRWEIEEKLERKEVKVAKTAVTETHLPITNSPRDDHGRTSVPPSPQNVSSNSSASVGTASPFCGGFVADNEIRNDDVLFGKEKKVVNHPGNTRFRQLIDMYLASYEAAPRGEKTGITKVIVDHIHASAGRFLKRGMANPPTSKQDLGWVEVDIDTAYDKITHAFRNRRKYHSGRPQSAK</sequence>
<dbReference type="Pfam" id="PF20710">
    <property type="entry name" value="DUF6824"/>
    <property type="match status" value="1"/>
</dbReference>
<comment type="caution">
    <text evidence="3">The sequence shown here is derived from an EMBL/GenBank/DDBJ whole genome shotgun (WGS) entry which is preliminary data.</text>
</comment>
<evidence type="ECO:0000259" key="2">
    <source>
        <dbReference type="Pfam" id="PF20710"/>
    </source>
</evidence>
<evidence type="ECO:0000313" key="3">
    <source>
        <dbReference type="EMBL" id="KAG7363724.1"/>
    </source>
</evidence>
<feature type="region of interest" description="Disordered" evidence="1">
    <location>
        <begin position="97"/>
        <end position="162"/>
    </location>
</feature>
<dbReference type="Proteomes" id="UP000693970">
    <property type="component" value="Unassembled WGS sequence"/>
</dbReference>
<reference evidence="3" key="2">
    <citation type="submission" date="2021-04" db="EMBL/GenBank/DDBJ databases">
        <authorList>
            <person name="Podell S."/>
        </authorList>
    </citation>
    <scope>NUCLEOTIDE SEQUENCE</scope>
    <source>
        <strain evidence="3">Hildebrandi</strain>
    </source>
</reference>
<reference evidence="3" key="1">
    <citation type="journal article" date="2021" name="Sci. Rep.">
        <title>Diploid genomic architecture of Nitzschia inconspicua, an elite biomass production diatom.</title>
        <authorList>
            <person name="Oliver A."/>
            <person name="Podell S."/>
            <person name="Pinowska A."/>
            <person name="Traller J.C."/>
            <person name="Smith S.R."/>
            <person name="McClure R."/>
            <person name="Beliaev A."/>
            <person name="Bohutskyi P."/>
            <person name="Hill E.A."/>
            <person name="Rabines A."/>
            <person name="Zheng H."/>
            <person name="Allen L.Z."/>
            <person name="Kuo A."/>
            <person name="Grigoriev I.V."/>
            <person name="Allen A.E."/>
            <person name="Hazlebeck D."/>
            <person name="Allen E.E."/>
        </authorList>
    </citation>
    <scope>NUCLEOTIDE SEQUENCE</scope>
    <source>
        <strain evidence="3">Hildebrandi</strain>
    </source>
</reference>
<accession>A0A9K3LJV0</accession>
<dbReference type="EMBL" id="JAGRRH010000010">
    <property type="protein sequence ID" value="KAG7363724.1"/>
    <property type="molecule type" value="Genomic_DNA"/>
</dbReference>
<protein>
    <recommendedName>
        <fullName evidence="2">DUF6824 domain-containing protein</fullName>
    </recommendedName>
</protein>
<feature type="region of interest" description="Disordered" evidence="1">
    <location>
        <begin position="533"/>
        <end position="566"/>
    </location>
</feature>
<name>A0A9K3LJV0_9STRA</name>
<feature type="domain" description="DUF6824" evidence="2">
    <location>
        <begin position="587"/>
        <end position="677"/>
    </location>
</feature>
<feature type="compositionally biased region" description="Polar residues" evidence="1">
    <location>
        <begin position="10"/>
        <end position="23"/>
    </location>
</feature>
<gene>
    <name evidence="3" type="ORF">IV203_027085</name>
</gene>
<dbReference type="InterPro" id="IPR049227">
    <property type="entry name" value="DUF6824"/>
</dbReference>
<dbReference type="AlphaFoldDB" id="A0A9K3LJV0"/>
<proteinExistence type="predicted"/>
<keyword evidence="4" id="KW-1185">Reference proteome</keyword>
<feature type="compositionally biased region" description="Polar residues" evidence="1">
    <location>
        <begin position="127"/>
        <end position="155"/>
    </location>
</feature>
<evidence type="ECO:0000313" key="4">
    <source>
        <dbReference type="Proteomes" id="UP000693970"/>
    </source>
</evidence>
<dbReference type="OrthoDB" id="75724at2759"/>
<feature type="region of interest" description="Disordered" evidence="1">
    <location>
        <begin position="1"/>
        <end position="23"/>
    </location>
</feature>
<organism evidence="3 4">
    <name type="scientific">Nitzschia inconspicua</name>
    <dbReference type="NCBI Taxonomy" id="303405"/>
    <lineage>
        <taxon>Eukaryota</taxon>
        <taxon>Sar</taxon>
        <taxon>Stramenopiles</taxon>
        <taxon>Ochrophyta</taxon>
        <taxon>Bacillariophyta</taxon>
        <taxon>Bacillariophyceae</taxon>
        <taxon>Bacillariophycidae</taxon>
        <taxon>Bacillariales</taxon>
        <taxon>Bacillariaceae</taxon>
        <taxon>Nitzschia</taxon>
    </lineage>
</organism>